<evidence type="ECO:0000256" key="1">
    <source>
        <dbReference type="SAM" id="SignalP"/>
    </source>
</evidence>
<dbReference type="Proteomes" id="UP000191004">
    <property type="component" value="Unassembled WGS sequence"/>
</dbReference>
<name>A0A1T3CRK7_9HYPO</name>
<dbReference type="EMBL" id="LVVK01000008">
    <property type="protein sequence ID" value="OPB43682.1"/>
    <property type="molecule type" value="Genomic_DNA"/>
</dbReference>
<accession>A0A1T3CRK7</accession>
<evidence type="ECO:0000313" key="3">
    <source>
        <dbReference type="Proteomes" id="UP000191004"/>
    </source>
</evidence>
<comment type="caution">
    <text evidence="2">The sequence shown here is derived from an EMBL/GenBank/DDBJ whole genome shotgun (WGS) entry which is preliminary data.</text>
</comment>
<proteinExistence type="predicted"/>
<evidence type="ECO:0000313" key="2">
    <source>
        <dbReference type="EMBL" id="OPB43682.1"/>
    </source>
</evidence>
<gene>
    <name evidence="2" type="ORF">A0O28_0099700</name>
</gene>
<keyword evidence="1" id="KW-0732">Signal</keyword>
<sequence length="145" mass="15294">MHFFSNAVFIITALAASAQATSISCVSRCIGLGGATGGGVNCIQSHYFSWQNDDSSLCLSVNHNSVVEGEAGSCAQIVNQVQVPSHWSSYGGANCDSLKGSHWQLQSNGYLSFQTASDFEGCQAGIPKDATQYSLANSKKCTPHH</sequence>
<dbReference type="AlphaFoldDB" id="A0A1T3CRK7"/>
<protein>
    <recommendedName>
        <fullName evidence="4">SSCRP protein</fullName>
    </recommendedName>
</protein>
<keyword evidence="3" id="KW-1185">Reference proteome</keyword>
<evidence type="ECO:0008006" key="4">
    <source>
        <dbReference type="Google" id="ProtNLM"/>
    </source>
</evidence>
<reference evidence="2 3" key="1">
    <citation type="submission" date="2016-04" db="EMBL/GenBank/DDBJ databases">
        <title>Multiple horizontal gene transfer events from other fungi enriched the ability of the initially mycotrophic fungus Trichoderma (Ascomycota) to feed on dead plant biomass.</title>
        <authorList>
            <person name="Atanasova L."/>
            <person name="Chenthamara K."/>
            <person name="Zhang J."/>
            <person name="Grujic M."/>
            <person name="Henrissat B."/>
            <person name="Kuo A."/>
            <person name="Aertz A."/>
            <person name="Salamov A."/>
            <person name="Lipzen A."/>
            <person name="Labutti K."/>
            <person name="Barry K."/>
            <person name="Miao Y."/>
            <person name="Rahimi M.J."/>
            <person name="Shen Q."/>
            <person name="Grigoriev I.V."/>
            <person name="Kubicek C.P."/>
            <person name="Druzhinina I.S."/>
        </authorList>
    </citation>
    <scope>NUCLEOTIDE SEQUENCE [LARGE SCALE GENOMIC DNA]</scope>
    <source>
        <strain evidence="2 3">NJAU 4742</strain>
    </source>
</reference>
<feature type="chain" id="PRO_5012684788" description="SSCRP protein" evidence="1">
    <location>
        <begin position="21"/>
        <end position="145"/>
    </location>
</feature>
<feature type="signal peptide" evidence="1">
    <location>
        <begin position="1"/>
        <end position="20"/>
    </location>
</feature>
<organism evidence="2 3">
    <name type="scientific">Trichoderma guizhouense</name>
    <dbReference type="NCBI Taxonomy" id="1491466"/>
    <lineage>
        <taxon>Eukaryota</taxon>
        <taxon>Fungi</taxon>
        <taxon>Dikarya</taxon>
        <taxon>Ascomycota</taxon>
        <taxon>Pezizomycotina</taxon>
        <taxon>Sordariomycetes</taxon>
        <taxon>Hypocreomycetidae</taxon>
        <taxon>Hypocreales</taxon>
        <taxon>Hypocreaceae</taxon>
        <taxon>Trichoderma</taxon>
    </lineage>
</organism>